<evidence type="ECO:0000313" key="2">
    <source>
        <dbReference type="Proteomes" id="UP000054662"/>
    </source>
</evidence>
<dbReference type="STRING" id="45076.Lwor_1320"/>
<proteinExistence type="predicted"/>
<dbReference type="AlphaFoldDB" id="A0A0W1AET1"/>
<dbReference type="OrthoDB" id="5653287at2"/>
<accession>A0A0W1AET1</accession>
<dbReference type="Proteomes" id="UP000054662">
    <property type="component" value="Unassembled WGS sequence"/>
</dbReference>
<protein>
    <submittedName>
        <fullName evidence="1">Coiled-coil protein</fullName>
    </submittedName>
</protein>
<sequence length="378" mass="42732">MLSKWDSTRVVELQQRIKAVADPLLTRHEHYKSATTTMLTSVISHFFNEMNKDKILEVTQFVANNPDKAPVNQGFLQKRFASLDDFTQTILESGLGLEIDQDSDFFEFRHSEGLNPDAVELMNKMAIVLSACRVCIGIEQIYATILNSPHLKTDEYQHFGDEAKELKQKYYAGLSSGFADKSYLRSHYQQALFIQSRLNEQHIKVNAWKESFAEQLQRALASICQAIKSTGSKLIAARTAFPDKTWLGDGWRSLVTGLLSVLVNRYYSYSYVIGGELSLNLEYCVVLSSELSNFSLTMQDQMEHLKLALLDDADIELGDLIRHIQGQAALFQIDLAPKAQEGVYAGHNMHLFYSASVGQDAQRRYSAVQYVCSDHGFQ</sequence>
<comment type="caution">
    <text evidence="1">The sequence shown here is derived from an EMBL/GenBank/DDBJ whole genome shotgun (WGS) entry which is preliminary data.</text>
</comment>
<reference evidence="1 2" key="1">
    <citation type="submission" date="2015-11" db="EMBL/GenBank/DDBJ databases">
        <title>Genomic analysis of 38 Legionella species identifies large and diverse effector repertoires.</title>
        <authorList>
            <person name="Burstein D."/>
            <person name="Amaro F."/>
            <person name="Zusman T."/>
            <person name="Lifshitz Z."/>
            <person name="Cohen O."/>
            <person name="Gilbert J.A."/>
            <person name="Pupko T."/>
            <person name="Shuman H.A."/>
            <person name="Segal G."/>
        </authorList>
    </citation>
    <scope>NUCLEOTIDE SEQUENCE [LARGE SCALE GENOMIC DNA]</scope>
    <source>
        <strain evidence="1 2">ATCC 49508</strain>
    </source>
</reference>
<name>A0A0W1AET1_9GAMM</name>
<organism evidence="1 2">
    <name type="scientific">Legionella worsleiensis</name>
    <dbReference type="NCBI Taxonomy" id="45076"/>
    <lineage>
        <taxon>Bacteria</taxon>
        <taxon>Pseudomonadati</taxon>
        <taxon>Pseudomonadota</taxon>
        <taxon>Gammaproteobacteria</taxon>
        <taxon>Legionellales</taxon>
        <taxon>Legionellaceae</taxon>
        <taxon>Legionella</taxon>
    </lineage>
</organism>
<evidence type="ECO:0000313" key="1">
    <source>
        <dbReference type="EMBL" id="KTD79806.1"/>
    </source>
</evidence>
<keyword evidence="2" id="KW-1185">Reference proteome</keyword>
<dbReference type="RefSeq" id="WP_058493126.1">
    <property type="nucleotide sequence ID" value="NZ_CBCRUR010000001.1"/>
</dbReference>
<dbReference type="EMBL" id="LNZC01000012">
    <property type="protein sequence ID" value="KTD79806.1"/>
    <property type="molecule type" value="Genomic_DNA"/>
</dbReference>
<dbReference type="PATRIC" id="fig|45076.6.peg.1440"/>
<gene>
    <name evidence="1" type="ORF">Lwor_1320</name>
</gene>